<dbReference type="EMBL" id="FOYU01000001">
    <property type="protein sequence ID" value="SFR40922.1"/>
    <property type="molecule type" value="Genomic_DNA"/>
</dbReference>
<dbReference type="NCBIfam" id="TIGR00199">
    <property type="entry name" value="PncC_domain"/>
    <property type="match status" value="1"/>
</dbReference>
<proteinExistence type="predicted"/>
<evidence type="ECO:0000313" key="3">
    <source>
        <dbReference type="Proteomes" id="UP000199424"/>
    </source>
</evidence>
<dbReference type="SUPFAM" id="SSF142433">
    <property type="entry name" value="CinA-like"/>
    <property type="match status" value="1"/>
</dbReference>
<dbReference type="Proteomes" id="UP000199424">
    <property type="component" value="Unassembled WGS sequence"/>
</dbReference>
<sequence>MVSQTRHDLAVDLGKWLQQRQWQIVTAESCTGGGIGYAISSIPGSSAWFAGGFITYTNTLKHELLNVPTVTLARYGAVSSETAAAMATGALANSGADVAIAVTGIAGPDGGTPDKPVGLVWFGLAWENHCITWHEVFEGSRTQVRKATIHAALRSFEKIT</sequence>
<evidence type="ECO:0000259" key="1">
    <source>
        <dbReference type="Pfam" id="PF02464"/>
    </source>
</evidence>
<evidence type="ECO:0000313" key="2">
    <source>
        <dbReference type="EMBL" id="SFR40922.1"/>
    </source>
</evidence>
<protein>
    <submittedName>
        <fullName evidence="2">Nicotinamide-nucleotide amidase</fullName>
    </submittedName>
</protein>
<dbReference type="Pfam" id="PF02464">
    <property type="entry name" value="CinA"/>
    <property type="match status" value="1"/>
</dbReference>
<name>A0A1I6GFF3_9GAMM</name>
<gene>
    <name evidence="2" type="ORF">SAMN04488070_0623</name>
</gene>
<dbReference type="RefSeq" id="WP_092855168.1">
    <property type="nucleotide sequence ID" value="NZ_FOYU01000001.1"/>
</dbReference>
<keyword evidence="3" id="KW-1185">Reference proteome</keyword>
<accession>A0A1I6GFF3</accession>
<organism evidence="2 3">
    <name type="scientific">Pseudidiomarina maritima</name>
    <dbReference type="NCBI Taxonomy" id="519453"/>
    <lineage>
        <taxon>Bacteria</taxon>
        <taxon>Pseudomonadati</taxon>
        <taxon>Pseudomonadota</taxon>
        <taxon>Gammaproteobacteria</taxon>
        <taxon>Alteromonadales</taxon>
        <taxon>Idiomarinaceae</taxon>
        <taxon>Pseudidiomarina</taxon>
    </lineage>
</organism>
<reference evidence="3" key="1">
    <citation type="submission" date="2016-10" db="EMBL/GenBank/DDBJ databases">
        <authorList>
            <person name="Varghese N."/>
            <person name="Submissions S."/>
        </authorList>
    </citation>
    <scope>NUCLEOTIDE SEQUENCE [LARGE SCALE GENOMIC DNA]</scope>
    <source>
        <strain evidence="3">CGMCC 1.7285</strain>
    </source>
</reference>
<dbReference type="InterPro" id="IPR036653">
    <property type="entry name" value="CinA-like_C"/>
</dbReference>
<dbReference type="InterPro" id="IPR008136">
    <property type="entry name" value="CinA_C"/>
</dbReference>
<feature type="domain" description="CinA C-terminal" evidence="1">
    <location>
        <begin position="8"/>
        <end position="158"/>
    </location>
</feature>
<dbReference type="AlphaFoldDB" id="A0A1I6GFF3"/>
<dbReference type="Gene3D" id="3.90.950.20">
    <property type="entry name" value="CinA-like"/>
    <property type="match status" value="1"/>
</dbReference>